<accession>C1DL77</accession>
<dbReference type="EMBL" id="CP001157">
    <property type="protein sequence ID" value="ACO81070.1"/>
    <property type="molecule type" value="Genomic_DNA"/>
</dbReference>
<evidence type="ECO:0000313" key="2">
    <source>
        <dbReference type="Proteomes" id="UP000002424"/>
    </source>
</evidence>
<gene>
    <name evidence="1" type="ordered locus">Avin_49790</name>
</gene>
<dbReference type="AlphaFoldDB" id="C1DL77"/>
<dbReference type="EnsemblBacteria" id="ACO81070">
    <property type="protein sequence ID" value="ACO81070"/>
    <property type="gene ID" value="Avin_49790"/>
</dbReference>
<evidence type="ECO:0000313" key="1">
    <source>
        <dbReference type="EMBL" id="ACO81070.1"/>
    </source>
</evidence>
<protein>
    <submittedName>
        <fullName evidence="1">Uncharacterized protein</fullName>
    </submittedName>
</protein>
<proteinExistence type="predicted"/>
<reference evidence="1 2" key="1">
    <citation type="journal article" date="2009" name="J. Bacteriol.">
        <title>Genome sequence of Azotobacter vinelandii, an obligate aerobe specialized to support diverse anaerobic metabolic processes.</title>
        <authorList>
            <person name="Setubal J.C."/>
            <person name="dos Santos P."/>
            <person name="Goldman B.S."/>
            <person name="Ertesvag H."/>
            <person name="Espin G."/>
            <person name="Rubio L.M."/>
            <person name="Valla S."/>
            <person name="Almeida N.F."/>
            <person name="Balasubramanian D."/>
            <person name="Cromes L."/>
            <person name="Curatti L."/>
            <person name="Du Z."/>
            <person name="Godsy E."/>
            <person name="Goodner B."/>
            <person name="Hellner-Burris K."/>
            <person name="Hernandez J.A."/>
            <person name="Houmiel K."/>
            <person name="Imperial J."/>
            <person name="Kennedy C."/>
            <person name="Larson T.J."/>
            <person name="Latreille P."/>
            <person name="Ligon L.S."/>
            <person name="Lu J."/>
            <person name="Maerk M."/>
            <person name="Miller N.M."/>
            <person name="Norton S."/>
            <person name="O'Carroll I.P."/>
            <person name="Paulsen I."/>
            <person name="Raulfs E.C."/>
            <person name="Roemer R."/>
            <person name="Rosser J."/>
            <person name="Segura D."/>
            <person name="Slater S."/>
            <person name="Stricklin S.L."/>
            <person name="Studholme D.J."/>
            <person name="Sun J."/>
            <person name="Viana C.J."/>
            <person name="Wallin E."/>
            <person name="Wang B."/>
            <person name="Wheeler C."/>
            <person name="Zhu H."/>
            <person name="Dean D.R."/>
            <person name="Dixon R."/>
            <person name="Wood D."/>
        </authorList>
    </citation>
    <scope>NUCLEOTIDE SEQUENCE [LARGE SCALE GENOMIC DNA]</scope>
    <source>
        <strain evidence="2">DJ / ATCC BAA-1303</strain>
    </source>
</reference>
<name>C1DL77_AZOVD</name>
<dbReference type="Proteomes" id="UP000002424">
    <property type="component" value="Chromosome"/>
</dbReference>
<dbReference type="KEGG" id="avn:Avin_49790"/>
<dbReference type="HOGENOM" id="CLU_3408542_0_0_6"/>
<sequence>MTAFFKGIQKSRQALLGCGTFEAFIEELR</sequence>
<keyword evidence="2" id="KW-1185">Reference proteome</keyword>
<organism evidence="1 2">
    <name type="scientific">Azotobacter vinelandii (strain DJ / ATCC BAA-1303)</name>
    <dbReference type="NCBI Taxonomy" id="322710"/>
    <lineage>
        <taxon>Bacteria</taxon>
        <taxon>Pseudomonadati</taxon>
        <taxon>Pseudomonadota</taxon>
        <taxon>Gammaproteobacteria</taxon>
        <taxon>Pseudomonadales</taxon>
        <taxon>Pseudomonadaceae</taxon>
        <taxon>Azotobacter</taxon>
    </lineage>
</organism>